<accession>A0A4R0YWC1</accession>
<evidence type="ECO:0000256" key="1">
    <source>
        <dbReference type="SAM" id="Phobius"/>
    </source>
</evidence>
<sequence length="186" mass="20395">MTDMSDRFAEASPRLMARITGVVYLLYFLTAIAAEVWVGRGRPLAYEVVTLAAHLLYVALTLFLYVMFKRVNAKLSLLAALFSLAGCVVEVLGIFHVLSPGVGSLAFFGPYCLLIGYLVFRSSFLPRLLGVLLMLAGLGWLLFLTPLASHVANGLKVLGFVAELSFCLWLIVMGVDATKWQERTDA</sequence>
<dbReference type="Pfam" id="PF14329">
    <property type="entry name" value="DUF4386"/>
    <property type="match status" value="1"/>
</dbReference>
<feature type="transmembrane region" description="Helical" evidence="1">
    <location>
        <begin position="127"/>
        <end position="145"/>
    </location>
</feature>
<protein>
    <submittedName>
        <fullName evidence="2">DUF4386 domain-containing protein</fullName>
    </submittedName>
</protein>
<keyword evidence="1" id="KW-0812">Transmembrane</keyword>
<dbReference type="InterPro" id="IPR025495">
    <property type="entry name" value="DUF4386"/>
</dbReference>
<feature type="transmembrane region" description="Helical" evidence="1">
    <location>
        <begin position="75"/>
        <end position="95"/>
    </location>
</feature>
<evidence type="ECO:0000313" key="3">
    <source>
        <dbReference type="Proteomes" id="UP000291822"/>
    </source>
</evidence>
<feature type="transmembrane region" description="Helical" evidence="1">
    <location>
        <begin position="157"/>
        <end position="175"/>
    </location>
</feature>
<dbReference type="Proteomes" id="UP000291822">
    <property type="component" value="Unassembled WGS sequence"/>
</dbReference>
<gene>
    <name evidence="2" type="ORF">EZM97_20535</name>
</gene>
<keyword evidence="3" id="KW-1185">Reference proteome</keyword>
<comment type="caution">
    <text evidence="2">The sequence shown here is derived from an EMBL/GenBank/DDBJ whole genome shotgun (WGS) entry which is preliminary data.</text>
</comment>
<evidence type="ECO:0000313" key="2">
    <source>
        <dbReference type="EMBL" id="TCI11198.1"/>
    </source>
</evidence>
<feature type="transmembrane region" description="Helical" evidence="1">
    <location>
        <begin position="21"/>
        <end position="38"/>
    </location>
</feature>
<dbReference type="AlphaFoldDB" id="A0A4R0YWC1"/>
<keyword evidence="1" id="KW-0472">Membrane</keyword>
<name>A0A4R0YWC1_9GAMM</name>
<organism evidence="2 3">
    <name type="scientific">Dyella soli</name>
    <dbReference type="NCBI Taxonomy" id="522319"/>
    <lineage>
        <taxon>Bacteria</taxon>
        <taxon>Pseudomonadati</taxon>
        <taxon>Pseudomonadota</taxon>
        <taxon>Gammaproteobacteria</taxon>
        <taxon>Lysobacterales</taxon>
        <taxon>Rhodanobacteraceae</taxon>
        <taxon>Dyella</taxon>
    </lineage>
</organism>
<dbReference type="EMBL" id="SJTG01000002">
    <property type="protein sequence ID" value="TCI11198.1"/>
    <property type="molecule type" value="Genomic_DNA"/>
</dbReference>
<reference evidence="2 3" key="1">
    <citation type="submission" date="2019-02" db="EMBL/GenBank/DDBJ databases">
        <title>Dyella amyloliquefaciens sp. nov., isolated from forest soil.</title>
        <authorList>
            <person name="Gao Z.-H."/>
            <person name="Qiu L.-H."/>
        </authorList>
    </citation>
    <scope>NUCLEOTIDE SEQUENCE [LARGE SCALE GENOMIC DNA]</scope>
    <source>
        <strain evidence="2 3">KACC 12747</strain>
    </source>
</reference>
<keyword evidence="1" id="KW-1133">Transmembrane helix</keyword>
<proteinExistence type="predicted"/>
<feature type="transmembrane region" description="Helical" evidence="1">
    <location>
        <begin position="101"/>
        <end position="120"/>
    </location>
</feature>
<feature type="transmembrane region" description="Helical" evidence="1">
    <location>
        <begin position="44"/>
        <end position="68"/>
    </location>
</feature>